<dbReference type="PANTHER" id="PTHR19879">
    <property type="entry name" value="TRANSCRIPTION INITIATION FACTOR TFIID"/>
    <property type="match status" value="1"/>
</dbReference>
<dbReference type="SUPFAM" id="SSF50969">
    <property type="entry name" value="YVTN repeat-like/Quinoprotein amine dehydrogenase"/>
    <property type="match status" value="1"/>
</dbReference>
<dbReference type="InterPro" id="IPR049052">
    <property type="entry name" value="nSTAND1"/>
</dbReference>
<keyword evidence="5" id="KW-1185">Reference proteome</keyword>
<dbReference type="PANTHER" id="PTHR19879:SF9">
    <property type="entry name" value="TRANSCRIPTION INITIATION FACTOR TFIID SUBUNIT 5"/>
    <property type="match status" value="1"/>
</dbReference>
<dbReference type="InterPro" id="IPR011047">
    <property type="entry name" value="Quinoprotein_ADH-like_sf"/>
</dbReference>
<dbReference type="InterPro" id="IPR027417">
    <property type="entry name" value="P-loop_NTPase"/>
</dbReference>
<reference evidence="4 5" key="2">
    <citation type="journal article" date="2023" name="ChemBioChem">
        <title>Acyltransferase Domain Exchange between Two Independent Type I Polyketide Synthases in the Same Producer Strain of Macrolide Antibiotics.</title>
        <authorList>
            <person name="Kudo F."/>
            <person name="Kishikawa K."/>
            <person name="Tsuboi K."/>
            <person name="Kido T."/>
            <person name="Usui T."/>
            <person name="Hashimoto J."/>
            <person name="Shin-Ya K."/>
            <person name="Miyanaga A."/>
            <person name="Eguchi T."/>
        </authorList>
    </citation>
    <scope>NUCLEOTIDE SEQUENCE [LARGE SCALE GENOMIC DNA]</scope>
    <source>
        <strain evidence="4 5">A-8890</strain>
    </source>
</reference>
<dbReference type="SUPFAM" id="SSF50998">
    <property type="entry name" value="Quinoprotein alcohol dehydrogenase-like"/>
    <property type="match status" value="1"/>
</dbReference>
<evidence type="ECO:0000313" key="4">
    <source>
        <dbReference type="EMBL" id="BBC37697.1"/>
    </source>
</evidence>
<dbReference type="Gene3D" id="2.130.10.10">
    <property type="entry name" value="YVTN repeat-like/Quinoprotein amine dehydrogenase"/>
    <property type="match status" value="2"/>
</dbReference>
<proteinExistence type="predicted"/>
<dbReference type="SUPFAM" id="SSF47413">
    <property type="entry name" value="lambda repressor-like DNA-binding domains"/>
    <property type="match status" value="1"/>
</dbReference>
<organism evidence="4 5">
    <name type="scientific">Streptomyces graminofaciens</name>
    <dbReference type="NCBI Taxonomy" id="68212"/>
    <lineage>
        <taxon>Bacteria</taxon>
        <taxon>Bacillati</taxon>
        <taxon>Actinomycetota</taxon>
        <taxon>Actinomycetes</taxon>
        <taxon>Kitasatosporales</taxon>
        <taxon>Streptomycetaceae</taxon>
        <taxon>Streptomyces</taxon>
    </lineage>
</organism>
<keyword evidence="1" id="KW-0853">WD repeat</keyword>
<dbReference type="SMART" id="SM00320">
    <property type="entry name" value="WD40"/>
    <property type="match status" value="7"/>
</dbReference>
<accession>A0ABN5W0D2</accession>
<dbReference type="PROSITE" id="PS50294">
    <property type="entry name" value="WD_REPEATS_REGION"/>
    <property type="match status" value="1"/>
</dbReference>
<dbReference type="RefSeq" id="WP_286258030.1">
    <property type="nucleotide sequence ID" value="NZ_AP018448.1"/>
</dbReference>
<feature type="repeat" description="WD" evidence="1">
    <location>
        <begin position="1158"/>
        <end position="1199"/>
    </location>
</feature>
<dbReference type="Gene3D" id="3.40.50.300">
    <property type="entry name" value="P-loop containing nucleotide triphosphate hydrolases"/>
    <property type="match status" value="1"/>
</dbReference>
<dbReference type="CDD" id="cd00093">
    <property type="entry name" value="HTH_XRE"/>
    <property type="match status" value="1"/>
</dbReference>
<dbReference type="EMBL" id="AP018448">
    <property type="protein sequence ID" value="BBC37697.1"/>
    <property type="molecule type" value="Genomic_DNA"/>
</dbReference>
<feature type="region of interest" description="Disordered" evidence="2">
    <location>
        <begin position="178"/>
        <end position="214"/>
    </location>
</feature>
<reference evidence="4 5" key="1">
    <citation type="journal article" date="2010" name="ChemBioChem">
        <title>Cloning and characterization of the biosynthetic gene cluster of 16-membered macrolide antibiotic FD-891: involvement of a dual functional cytochrome P450 monooxygenase catalyzing epoxidation and hydroxylation.</title>
        <authorList>
            <person name="Kudo F."/>
            <person name="Motegi A."/>
            <person name="Mizoue K."/>
            <person name="Eguchi T."/>
        </authorList>
    </citation>
    <scope>NUCLEOTIDE SEQUENCE [LARGE SCALE GENOMIC DNA]</scope>
    <source>
        <strain evidence="4 5">A-8890</strain>
    </source>
</reference>
<feature type="repeat" description="WD" evidence="1">
    <location>
        <begin position="1108"/>
        <end position="1140"/>
    </location>
</feature>
<feature type="compositionally biased region" description="Low complexity" evidence="2">
    <location>
        <begin position="934"/>
        <end position="945"/>
    </location>
</feature>
<gene>
    <name evidence="4" type="ORF">SGFS_089910</name>
</gene>
<protein>
    <recommendedName>
        <fullName evidence="3">HTH cro/C1-type domain-containing protein</fullName>
    </recommendedName>
</protein>
<dbReference type="InterPro" id="IPR001387">
    <property type="entry name" value="Cro/C1-type_HTH"/>
</dbReference>
<evidence type="ECO:0000313" key="5">
    <source>
        <dbReference type="Proteomes" id="UP001321542"/>
    </source>
</evidence>
<dbReference type="InterPro" id="IPR001680">
    <property type="entry name" value="WD40_rpt"/>
</dbReference>
<evidence type="ECO:0000256" key="1">
    <source>
        <dbReference type="PROSITE-ProRule" id="PRU00221"/>
    </source>
</evidence>
<feature type="domain" description="HTH cro/C1-type" evidence="3">
    <location>
        <begin position="21"/>
        <end position="77"/>
    </location>
</feature>
<feature type="region of interest" description="Disordered" evidence="2">
    <location>
        <begin position="934"/>
        <end position="953"/>
    </location>
</feature>
<evidence type="ECO:0000256" key="2">
    <source>
        <dbReference type="SAM" id="MobiDB-lite"/>
    </source>
</evidence>
<dbReference type="Pfam" id="PF20703">
    <property type="entry name" value="nSTAND1"/>
    <property type="match status" value="1"/>
</dbReference>
<evidence type="ECO:0000259" key="3">
    <source>
        <dbReference type="SMART" id="SM00530"/>
    </source>
</evidence>
<dbReference type="SUPFAM" id="SSF52540">
    <property type="entry name" value="P-loop containing nucleoside triphosphate hydrolases"/>
    <property type="match status" value="1"/>
</dbReference>
<dbReference type="Pfam" id="PF00400">
    <property type="entry name" value="WD40"/>
    <property type="match status" value="2"/>
</dbReference>
<dbReference type="SMART" id="SM00530">
    <property type="entry name" value="HTH_XRE"/>
    <property type="match status" value="1"/>
</dbReference>
<dbReference type="PROSITE" id="PS50082">
    <property type="entry name" value="WD_REPEATS_2"/>
    <property type="match status" value="2"/>
</dbReference>
<dbReference type="Proteomes" id="UP001321542">
    <property type="component" value="Chromosome"/>
</dbReference>
<name>A0ABN5W0D2_9ACTN</name>
<dbReference type="InterPro" id="IPR015943">
    <property type="entry name" value="WD40/YVTN_repeat-like_dom_sf"/>
</dbReference>
<sequence>MGRREKPVDPEAGPVQRLAHELRLLREKAGKPPYREMAARSGYSTTALSQAAAGDQLPSPALVRAYVQALDADPDEWERRWREADAQVRAPSAEERAPYRGLARFEPGDSDLFFGRDKQIGELLGLVRAHRFAAVFGPSGSGKSSLLRAGLIPALRQAQGADRPAVIRVLTPGEWPARTHGQALVPKDCEDSEDGKDGEDSKDSKDGEDGEDGGLDTWVIVDQFEELFTLCHDHAERDRFLDLLLSARDPASRLRVAIAVRGDFYGHCAAHPGLAEAVSRTNLLVGPMSREELREVITGPATAEGLNVERALTAHVIDEATDRPGALPMLSHALLETWRRRRGRTLTLAAYEEAGGVRGAIAATAEQVHGELTSEQARLARRVLLRLIAPGDGTADTRRPANRAELGPDAQDVLERLAAARLVTLDGDTVELAHEVLITGWPRLAGWIEEGRERLRAQRLLGESARAWEQLDRDAGALYRGARLTQAEELFTGRGHDDLAALEQSFLDASLAGRDAEREAGTRAVRRTRLLTVGLSAFLVLALAAGLLAWQRDRVSEQEAAKAASRRLVGVADSLRSADPRTAALLSVAAWRLAPLTESRSALLDALARPERDAFTDPRTGTNVRRFLTGQGRTLVTVTGSEVTLRDVADHRVTATHRLPAGTEVSDAGPDTGSLVLMGQDGDELWNLAARRPTAELGDADYWAAPDGSAFATSPWDGPGPVKVLRSGDGKVLFTTNTPRALTAAAVGPGGRLLGLCPADGAPQVWDAVHGRRLPGAWEKAGGTVCGTGSGADGGSRLLRFSGDGRRMTVVSGNTARVWDVSGGRDVADFQSGGTSGFTEAVLSPDGRFLATADGQEIAVWQLDLGGGQVFHTPLAGAEVRGLTWAPGSSRTLHYLDGATVRTYDLSDRLDARWQSTTADATALSPDGTVLATATRSGSATATHSGPGSGSGYRFELRSTGTGTVLARTMLGSLPTDGDEGPPQLAFSPDGRALAVADTVSSHGAMRQRFSVWDVPAHRVRTSFETSGAADRVVSALALGSGGRTLLAARSTSGDGTAEVWDTAAHRRTATLGGLDAGRLALRPDGRLVVGSADRYAELSSGRVSGRALADGQPVTTVAFSPDGTRLAVGDDMGHVTLWDGDLRHRLGILTGTSDTISEGEPEAVGALAFSPDGATLAVGGQRGTLRLWDTAGQRLLGSDLPTPGDEIDTLAFTRDGATLYAGGPNVLLHRHPVAPDDVVPILCGRAGGGLTEEQWRTYVPDAPYRQVCPTKR</sequence>
<dbReference type="InterPro" id="IPR010982">
    <property type="entry name" value="Lambda_DNA-bd_dom_sf"/>
</dbReference>
<feature type="compositionally biased region" description="Basic and acidic residues" evidence="2">
    <location>
        <begin position="198"/>
        <end position="207"/>
    </location>
</feature>
<dbReference type="InterPro" id="IPR011044">
    <property type="entry name" value="Quino_amine_DH_bsu"/>
</dbReference>